<protein>
    <recommendedName>
        <fullName evidence="5 11">Threonine synthase</fullName>
        <ecNumber evidence="4 11">4.2.3.1</ecNumber>
    </recommendedName>
</protein>
<evidence type="ECO:0000256" key="2">
    <source>
        <dbReference type="ARBA" id="ARBA00004979"/>
    </source>
</evidence>
<dbReference type="HOGENOM" id="CLU_015170_0_0_0"/>
<reference evidence="16" key="1">
    <citation type="submission" date="2010-05" db="EMBL/GenBank/DDBJ databases">
        <title>The complete genome of Truepera radiovictris DSM 17093.</title>
        <authorList>
            <consortium name="US DOE Joint Genome Institute (JGI-PGF)"/>
            <person name="Lucas S."/>
            <person name="Copeland A."/>
            <person name="Lapidus A."/>
            <person name="Glavina del Rio T."/>
            <person name="Dalin E."/>
            <person name="Tice H."/>
            <person name="Bruce D."/>
            <person name="Goodwin L."/>
            <person name="Pitluck S."/>
            <person name="Kyrpides N."/>
            <person name="Mavromatis K."/>
            <person name="Ovchinnikova G."/>
            <person name="Munk A.C."/>
            <person name="Detter J.C."/>
            <person name="Han C."/>
            <person name="Tapia R."/>
            <person name="Land M."/>
            <person name="Hauser L."/>
            <person name="Markowitz V."/>
            <person name="Cheng J.-F."/>
            <person name="Hugenholtz P."/>
            <person name="Woyke T."/>
            <person name="Wu D."/>
            <person name="Tindall B."/>
            <person name="Pomrenke H.G."/>
            <person name="Brambilla E."/>
            <person name="Klenk H.-P."/>
            <person name="Eisen J.A."/>
        </authorList>
    </citation>
    <scope>NUCLEOTIDE SEQUENCE [LARGE SCALE GENOMIC DNA]</scope>
    <source>
        <strain evidence="16">DSM 17093 / CIP 108686 / LMG 22925 / RQ-24</strain>
    </source>
</reference>
<dbReference type="InterPro" id="IPR037158">
    <property type="entry name" value="Thr_synth_N_sf"/>
</dbReference>
<comment type="pathway">
    <text evidence="2">Amino-acid biosynthesis; L-threonine biosynthesis; L-threonine from L-aspartate: step 5/5.</text>
</comment>
<dbReference type="STRING" id="649638.Trad_2551"/>
<dbReference type="InterPro" id="IPR000634">
    <property type="entry name" value="Ser/Thr_deHydtase_PyrdxlP-BS"/>
</dbReference>
<dbReference type="EC" id="4.2.3.1" evidence="4 11"/>
<dbReference type="UniPathway" id="UPA00050">
    <property type="reaction ID" value="UER00065"/>
</dbReference>
<evidence type="ECO:0000313" key="15">
    <source>
        <dbReference type="EMBL" id="ADI15657.1"/>
    </source>
</evidence>
<evidence type="ECO:0000259" key="13">
    <source>
        <dbReference type="Pfam" id="PF00291"/>
    </source>
</evidence>
<evidence type="ECO:0000256" key="12">
    <source>
        <dbReference type="PIRSR" id="PIRSR604450-51"/>
    </source>
</evidence>
<feature type="domain" description="Tryptophan synthase beta chain-like PALP" evidence="13">
    <location>
        <begin position="85"/>
        <end position="380"/>
    </location>
</feature>
<dbReference type="AlphaFoldDB" id="D7CTW0"/>
<dbReference type="InterPro" id="IPR004450">
    <property type="entry name" value="Thr_synthase-like"/>
</dbReference>
<keyword evidence="8 12" id="KW-0663">Pyridoxal phosphate</keyword>
<evidence type="ECO:0000256" key="5">
    <source>
        <dbReference type="ARBA" id="ARBA00018679"/>
    </source>
</evidence>
<dbReference type="NCBIfam" id="TIGR00260">
    <property type="entry name" value="thrC"/>
    <property type="match status" value="1"/>
</dbReference>
<dbReference type="Proteomes" id="UP000000379">
    <property type="component" value="Chromosome"/>
</dbReference>
<evidence type="ECO:0000256" key="10">
    <source>
        <dbReference type="ARBA" id="ARBA00049144"/>
    </source>
</evidence>
<dbReference type="OrthoDB" id="9763107at2"/>
<sequence length="433" mass="45846">MHFYSTRDPNRCPVPFREALLSGLAPDGGLYLPERVPRAEAAWREAQTLAALALPVLGPWLGGELGAAQLRAVAEDALTFPVPLRALGDGVYVLELFHGPTLSFKDVGARTMARLMNAFLAGRGERVTILVATSGDTGSAVADGFAGLGNLRVVLLYPKGKVSAVQERQLVHPRPGVRALAVAGDFDDCQRLVKAAFVDPELRALGLSSANSINLGRLLPQMLYYFWAVLSLASRYGETTPPVFCVPSGNLGNLTAGVLAAEMGLGVGRFVAAHNANDFFPGYLQLLYDPSAFKRTVATLSNAMDVGAPSNFERLHALLGEGARERIWGTSVSDAATLERLRATYEAYGYVACPHTAVGLEAAARYRAASGDERPVIVLATAHPAKFVDTVEGALGVALPKVPALEALQGPDAQAPVIAPQLGALRRALLSPF</sequence>
<dbReference type="GO" id="GO:0030170">
    <property type="term" value="F:pyridoxal phosphate binding"/>
    <property type="evidence" value="ECO:0007669"/>
    <property type="project" value="InterPro"/>
</dbReference>
<dbReference type="GO" id="GO:0009088">
    <property type="term" value="P:threonine biosynthetic process"/>
    <property type="evidence" value="ECO:0007669"/>
    <property type="project" value="UniProtKB-UniRule"/>
</dbReference>
<dbReference type="SUPFAM" id="SSF53686">
    <property type="entry name" value="Tryptophan synthase beta subunit-like PLP-dependent enzymes"/>
    <property type="match status" value="1"/>
</dbReference>
<evidence type="ECO:0000256" key="3">
    <source>
        <dbReference type="ARBA" id="ARBA00005517"/>
    </source>
</evidence>
<evidence type="ECO:0000256" key="6">
    <source>
        <dbReference type="ARBA" id="ARBA00022605"/>
    </source>
</evidence>
<proteinExistence type="inferred from homology"/>
<dbReference type="InterPro" id="IPR001926">
    <property type="entry name" value="TrpB-like_PALP"/>
</dbReference>
<dbReference type="Pfam" id="PF14821">
    <property type="entry name" value="Thr_synth_N"/>
    <property type="match status" value="1"/>
</dbReference>
<dbReference type="Gene3D" id="3.90.1380.10">
    <property type="entry name" value="Threonine synthase, N-terminal domain"/>
    <property type="match status" value="1"/>
</dbReference>
<evidence type="ECO:0000259" key="14">
    <source>
        <dbReference type="Pfam" id="PF14821"/>
    </source>
</evidence>
<evidence type="ECO:0000256" key="7">
    <source>
        <dbReference type="ARBA" id="ARBA00022697"/>
    </source>
</evidence>
<name>D7CTW0_TRURR</name>
<dbReference type="InterPro" id="IPR036052">
    <property type="entry name" value="TrpB-like_PALP_sf"/>
</dbReference>
<evidence type="ECO:0000256" key="8">
    <source>
        <dbReference type="ARBA" id="ARBA00022898"/>
    </source>
</evidence>
<dbReference type="PANTHER" id="PTHR42690:SF1">
    <property type="entry name" value="THREONINE SYNTHASE-LIKE 2"/>
    <property type="match status" value="1"/>
</dbReference>
<dbReference type="InterPro" id="IPR029144">
    <property type="entry name" value="Thr_synth_N"/>
</dbReference>
<evidence type="ECO:0000256" key="11">
    <source>
        <dbReference type="NCBIfam" id="TIGR00260"/>
    </source>
</evidence>
<accession>D7CTW0</accession>
<feature type="domain" description="Threonine synthase N-terminal" evidence="14">
    <location>
        <begin position="3"/>
        <end position="77"/>
    </location>
</feature>
<comment type="cofactor">
    <cofactor evidence="1 12">
        <name>pyridoxal 5'-phosphate</name>
        <dbReference type="ChEBI" id="CHEBI:597326"/>
    </cofactor>
</comment>
<comment type="similarity">
    <text evidence="3">Belongs to the threonine synthase family.</text>
</comment>
<dbReference type="Gene3D" id="3.40.50.1100">
    <property type="match status" value="2"/>
</dbReference>
<dbReference type="PANTHER" id="PTHR42690">
    <property type="entry name" value="THREONINE SYNTHASE FAMILY MEMBER"/>
    <property type="match status" value="1"/>
</dbReference>
<dbReference type="KEGG" id="tra:Trad_2551"/>
<gene>
    <name evidence="15" type="ordered locus">Trad_2551</name>
</gene>
<dbReference type="Pfam" id="PF00291">
    <property type="entry name" value="PALP"/>
    <property type="match status" value="1"/>
</dbReference>
<keyword evidence="9 15" id="KW-0456">Lyase</keyword>
<evidence type="ECO:0000256" key="1">
    <source>
        <dbReference type="ARBA" id="ARBA00001933"/>
    </source>
</evidence>
<comment type="catalytic activity">
    <reaction evidence="10">
        <text>O-phospho-L-homoserine + H2O = L-threonine + phosphate</text>
        <dbReference type="Rhea" id="RHEA:10840"/>
        <dbReference type="ChEBI" id="CHEBI:15377"/>
        <dbReference type="ChEBI" id="CHEBI:43474"/>
        <dbReference type="ChEBI" id="CHEBI:57590"/>
        <dbReference type="ChEBI" id="CHEBI:57926"/>
        <dbReference type="EC" id="4.2.3.1"/>
    </reaction>
</comment>
<evidence type="ECO:0000256" key="9">
    <source>
        <dbReference type="ARBA" id="ARBA00023239"/>
    </source>
</evidence>
<dbReference type="RefSeq" id="WP_013179018.1">
    <property type="nucleotide sequence ID" value="NC_014221.1"/>
</dbReference>
<dbReference type="EMBL" id="CP002049">
    <property type="protein sequence ID" value="ADI15657.1"/>
    <property type="molecule type" value="Genomic_DNA"/>
</dbReference>
<dbReference type="eggNOG" id="COG0498">
    <property type="taxonomic scope" value="Bacteria"/>
</dbReference>
<dbReference type="GO" id="GO:0004795">
    <property type="term" value="F:threonine synthase activity"/>
    <property type="evidence" value="ECO:0007669"/>
    <property type="project" value="UniProtKB-UniRule"/>
</dbReference>
<dbReference type="PROSITE" id="PS00165">
    <property type="entry name" value="DEHYDRATASE_SER_THR"/>
    <property type="match status" value="1"/>
</dbReference>
<feature type="modified residue" description="N6-(pyridoxal phosphate)lysine" evidence="12">
    <location>
        <position position="105"/>
    </location>
</feature>
<keyword evidence="7" id="KW-0791">Threonine biosynthesis</keyword>
<dbReference type="InterPro" id="IPR051166">
    <property type="entry name" value="Threonine_Synthase"/>
</dbReference>
<evidence type="ECO:0000256" key="4">
    <source>
        <dbReference type="ARBA" id="ARBA00013028"/>
    </source>
</evidence>
<reference evidence="15 16" key="2">
    <citation type="journal article" date="2011" name="Stand. Genomic Sci.">
        <title>Complete genome sequence of Truepera radiovictrix type strain (RQ-24).</title>
        <authorList>
            <person name="Ivanova N."/>
            <person name="Rohde C."/>
            <person name="Munk C."/>
            <person name="Nolan M."/>
            <person name="Lucas S."/>
            <person name="Del Rio T.G."/>
            <person name="Tice H."/>
            <person name="Deshpande S."/>
            <person name="Cheng J.F."/>
            <person name="Tapia R."/>
            <person name="Han C."/>
            <person name="Goodwin L."/>
            <person name="Pitluck S."/>
            <person name="Liolios K."/>
            <person name="Mavromatis K."/>
            <person name="Mikhailova N."/>
            <person name="Pati A."/>
            <person name="Chen A."/>
            <person name="Palaniappan K."/>
            <person name="Land M."/>
            <person name="Hauser L."/>
            <person name="Chang Y.J."/>
            <person name="Jeffries C.D."/>
            <person name="Brambilla E."/>
            <person name="Rohde M."/>
            <person name="Goker M."/>
            <person name="Tindall B.J."/>
            <person name="Woyke T."/>
            <person name="Bristow J."/>
            <person name="Eisen J.A."/>
            <person name="Markowitz V."/>
            <person name="Hugenholtz P."/>
            <person name="Kyrpides N.C."/>
            <person name="Klenk H.P."/>
            <person name="Lapidus A."/>
        </authorList>
    </citation>
    <scope>NUCLEOTIDE SEQUENCE [LARGE SCALE GENOMIC DNA]</scope>
    <source>
        <strain evidence="16">DSM 17093 / CIP 108686 / LMG 22925 / RQ-24</strain>
    </source>
</reference>
<keyword evidence="6" id="KW-0028">Amino-acid biosynthesis</keyword>
<organism evidence="15 16">
    <name type="scientific">Truepera radiovictrix (strain DSM 17093 / CIP 108686 / LMG 22925 / RQ-24)</name>
    <dbReference type="NCBI Taxonomy" id="649638"/>
    <lineage>
        <taxon>Bacteria</taxon>
        <taxon>Thermotogati</taxon>
        <taxon>Deinococcota</taxon>
        <taxon>Deinococci</taxon>
        <taxon>Trueperales</taxon>
        <taxon>Trueperaceae</taxon>
        <taxon>Truepera</taxon>
    </lineage>
</organism>
<evidence type="ECO:0000313" key="16">
    <source>
        <dbReference type="Proteomes" id="UP000000379"/>
    </source>
</evidence>
<keyword evidence="16" id="KW-1185">Reference proteome</keyword>